<keyword evidence="2" id="KW-1185">Reference proteome</keyword>
<evidence type="ECO:0000313" key="2">
    <source>
        <dbReference type="Proteomes" id="UP001620626"/>
    </source>
</evidence>
<dbReference type="Proteomes" id="UP001620626">
    <property type="component" value="Unassembled WGS sequence"/>
</dbReference>
<organism evidence="1 2">
    <name type="scientific">Heterodera trifolii</name>
    <dbReference type="NCBI Taxonomy" id="157864"/>
    <lineage>
        <taxon>Eukaryota</taxon>
        <taxon>Metazoa</taxon>
        <taxon>Ecdysozoa</taxon>
        <taxon>Nematoda</taxon>
        <taxon>Chromadorea</taxon>
        <taxon>Rhabditida</taxon>
        <taxon>Tylenchina</taxon>
        <taxon>Tylenchomorpha</taxon>
        <taxon>Tylenchoidea</taxon>
        <taxon>Heteroderidae</taxon>
        <taxon>Heteroderinae</taxon>
        <taxon>Heterodera</taxon>
    </lineage>
</organism>
<accession>A0ABD2I822</accession>
<name>A0ABD2I822_9BILA</name>
<reference evidence="1 2" key="1">
    <citation type="submission" date="2024-10" db="EMBL/GenBank/DDBJ databases">
        <authorList>
            <person name="Kim D."/>
        </authorList>
    </citation>
    <scope>NUCLEOTIDE SEQUENCE [LARGE SCALE GENOMIC DNA]</scope>
    <source>
        <strain evidence="1">BH-2024</strain>
    </source>
</reference>
<comment type="caution">
    <text evidence="1">The sequence shown here is derived from an EMBL/GenBank/DDBJ whole genome shotgun (WGS) entry which is preliminary data.</text>
</comment>
<dbReference type="EMBL" id="JBICBT010001303">
    <property type="protein sequence ID" value="KAL3073985.1"/>
    <property type="molecule type" value="Genomic_DNA"/>
</dbReference>
<gene>
    <name evidence="1" type="ORF">niasHT_039539</name>
</gene>
<sequence length="72" mass="8565">MINRFLRTFLLNEQIIRKMADSAPIRWTARFLIRSLFRAQSAVQNAQLPAMQKANRFLNILREEYRKAIGEK</sequence>
<dbReference type="AlphaFoldDB" id="A0ABD2I822"/>
<protein>
    <submittedName>
        <fullName evidence="1">Uncharacterized protein</fullName>
    </submittedName>
</protein>
<evidence type="ECO:0000313" key="1">
    <source>
        <dbReference type="EMBL" id="KAL3073985.1"/>
    </source>
</evidence>
<proteinExistence type="predicted"/>